<keyword evidence="3 5" id="KW-0285">Flavoprotein</keyword>
<dbReference type="Pfam" id="PF02771">
    <property type="entry name" value="Acyl-CoA_dh_N"/>
    <property type="match status" value="1"/>
</dbReference>
<evidence type="ECO:0000259" key="6">
    <source>
        <dbReference type="Pfam" id="PF00441"/>
    </source>
</evidence>
<sequence>MTGTGTNGTDGLTRDQAALRDRARELAQEAAAQAAETDRSGQYPWPMVRKMAEAGFTGLTVPKEWGGPGGSVLDAALVVEEFSKACAVCGRIAVEANMGAVGAIMAYGTDAQKKLAAGLVLAGDKPAICITEPDAGSAATEMSTTAEKRGDRWVINGRKTWITGGGVSKLHLIFARVVEDGAFKGIGGFLVVRDESGRPEGLIISRRIPSLGLCGMPEAELEFRDLEVADDMVLRAPGGWQRGFGRLIDAYNGQRVGAATVALGLAAGAYEHAVGRANSRTQFGRPIAEFQGLGWMLADMSIEVEAARALVHRAARSAGPAGFPDRLAAAQAKVFASEMAIRVTNSALQVWGAAGYSKDNPMERYLRDARMFAIAGGTAQVLRTQVAEQVLGRKLPQTRDGFLRIIRDEAAAGKLAAD</sequence>
<evidence type="ECO:0000256" key="3">
    <source>
        <dbReference type="ARBA" id="ARBA00022630"/>
    </source>
</evidence>
<evidence type="ECO:0000313" key="10">
    <source>
        <dbReference type="Proteomes" id="UP000765160"/>
    </source>
</evidence>
<evidence type="ECO:0000259" key="8">
    <source>
        <dbReference type="Pfam" id="PF02771"/>
    </source>
</evidence>
<evidence type="ECO:0000256" key="5">
    <source>
        <dbReference type="RuleBase" id="RU362125"/>
    </source>
</evidence>
<dbReference type="Gene3D" id="1.20.140.10">
    <property type="entry name" value="Butyryl-CoA Dehydrogenase, subunit A, domain 3"/>
    <property type="match status" value="1"/>
</dbReference>
<dbReference type="Gene3D" id="1.10.540.10">
    <property type="entry name" value="Acyl-CoA dehydrogenase/oxidase, N-terminal domain"/>
    <property type="match status" value="1"/>
</dbReference>
<dbReference type="InterPro" id="IPR036250">
    <property type="entry name" value="AcylCo_DH-like_C"/>
</dbReference>
<evidence type="ECO:0000256" key="1">
    <source>
        <dbReference type="ARBA" id="ARBA00001974"/>
    </source>
</evidence>
<dbReference type="NCBIfam" id="NF042439">
    <property type="entry name" value="SulpropCoADesulf"/>
    <property type="match status" value="1"/>
</dbReference>
<dbReference type="InterPro" id="IPR006091">
    <property type="entry name" value="Acyl-CoA_Oxase/DH_mid-dom"/>
</dbReference>
<dbReference type="InterPro" id="IPR009075">
    <property type="entry name" value="AcylCo_DH/oxidase_C"/>
</dbReference>
<dbReference type="InterPro" id="IPR009100">
    <property type="entry name" value="AcylCoA_DH/oxidase_NM_dom_sf"/>
</dbReference>
<keyword evidence="4 5" id="KW-0274">FAD</keyword>
<feature type="domain" description="Acyl-CoA oxidase/dehydrogenase middle" evidence="7">
    <location>
        <begin position="127"/>
        <end position="225"/>
    </location>
</feature>
<comment type="caution">
    <text evidence="9">The sequence shown here is derived from an EMBL/GenBank/DDBJ whole genome shotgun (WGS) entry which is preliminary data.</text>
</comment>
<organism evidence="9 10">
    <name type="scientific">Falsiroseomonas frigidaquae</name>
    <dbReference type="NCBI Taxonomy" id="487318"/>
    <lineage>
        <taxon>Bacteria</taxon>
        <taxon>Pseudomonadati</taxon>
        <taxon>Pseudomonadota</taxon>
        <taxon>Alphaproteobacteria</taxon>
        <taxon>Acetobacterales</taxon>
        <taxon>Roseomonadaceae</taxon>
        <taxon>Falsiroseomonas</taxon>
    </lineage>
</organism>
<proteinExistence type="inferred from homology"/>
<dbReference type="RefSeq" id="WP_168050530.1">
    <property type="nucleotide sequence ID" value="NZ_JAATJR010000004.1"/>
</dbReference>
<comment type="similarity">
    <text evidence="2 5">Belongs to the acyl-CoA dehydrogenase family.</text>
</comment>
<reference evidence="9 10" key="1">
    <citation type="submission" date="2020-03" db="EMBL/GenBank/DDBJ databases">
        <title>Roseomonas selenitidurans sp. nov. isolated from soil.</title>
        <authorList>
            <person name="Liu H."/>
        </authorList>
    </citation>
    <scope>NUCLEOTIDE SEQUENCE [LARGE SCALE GENOMIC DNA]</scope>
    <source>
        <strain evidence="9 10">JCM 15073</strain>
    </source>
</reference>
<dbReference type="InterPro" id="IPR037069">
    <property type="entry name" value="AcylCoA_DH/ox_N_sf"/>
</dbReference>
<dbReference type="SUPFAM" id="SSF56645">
    <property type="entry name" value="Acyl-CoA dehydrogenase NM domain-like"/>
    <property type="match status" value="1"/>
</dbReference>
<dbReference type="PIRSF" id="PIRSF016578">
    <property type="entry name" value="HsaA"/>
    <property type="match status" value="1"/>
</dbReference>
<feature type="domain" description="Acyl-CoA dehydrogenase/oxidase C-terminal" evidence="6">
    <location>
        <begin position="242"/>
        <end position="391"/>
    </location>
</feature>
<dbReference type="InterPro" id="IPR050032">
    <property type="entry name" value="AcdA"/>
</dbReference>
<evidence type="ECO:0000259" key="7">
    <source>
        <dbReference type="Pfam" id="PF02770"/>
    </source>
</evidence>
<dbReference type="InterPro" id="IPR046373">
    <property type="entry name" value="Acyl-CoA_Oxase/DH_mid-dom_sf"/>
</dbReference>
<dbReference type="InterPro" id="IPR013786">
    <property type="entry name" value="AcylCoA_DH/ox_N"/>
</dbReference>
<feature type="domain" description="Acyl-CoA dehydrogenase/oxidase N-terminal" evidence="8">
    <location>
        <begin position="13"/>
        <end position="114"/>
    </location>
</feature>
<dbReference type="Pfam" id="PF02770">
    <property type="entry name" value="Acyl-CoA_dh_M"/>
    <property type="match status" value="1"/>
</dbReference>
<accession>A0ABX1F0Z0</accession>
<name>A0ABX1F0Z0_9PROT</name>
<protein>
    <submittedName>
        <fullName evidence="9">Acyl-CoA dehydrogenase</fullName>
    </submittedName>
</protein>
<dbReference type="Proteomes" id="UP000765160">
    <property type="component" value="Unassembled WGS sequence"/>
</dbReference>
<comment type="cofactor">
    <cofactor evidence="1 5">
        <name>FAD</name>
        <dbReference type="ChEBI" id="CHEBI:57692"/>
    </cofactor>
</comment>
<dbReference type="Gene3D" id="2.40.110.10">
    <property type="entry name" value="Butyryl-CoA Dehydrogenase, subunit A, domain 2"/>
    <property type="match status" value="1"/>
</dbReference>
<dbReference type="PANTHER" id="PTHR43884:SF12">
    <property type="entry name" value="ISOVALERYL-COA DEHYDROGENASE, MITOCHONDRIAL-RELATED"/>
    <property type="match status" value="1"/>
</dbReference>
<gene>
    <name evidence="9" type="ORF">HB662_14565</name>
</gene>
<dbReference type="Pfam" id="PF00441">
    <property type="entry name" value="Acyl-CoA_dh_1"/>
    <property type="match status" value="1"/>
</dbReference>
<evidence type="ECO:0000256" key="4">
    <source>
        <dbReference type="ARBA" id="ARBA00022827"/>
    </source>
</evidence>
<keyword evidence="5" id="KW-0560">Oxidoreductase</keyword>
<keyword evidence="10" id="KW-1185">Reference proteome</keyword>
<dbReference type="PANTHER" id="PTHR43884">
    <property type="entry name" value="ACYL-COA DEHYDROGENASE"/>
    <property type="match status" value="1"/>
</dbReference>
<evidence type="ECO:0000313" key="9">
    <source>
        <dbReference type="EMBL" id="NKE46010.1"/>
    </source>
</evidence>
<dbReference type="EMBL" id="JAAVTX010000004">
    <property type="protein sequence ID" value="NKE46010.1"/>
    <property type="molecule type" value="Genomic_DNA"/>
</dbReference>
<evidence type="ECO:0000256" key="2">
    <source>
        <dbReference type="ARBA" id="ARBA00009347"/>
    </source>
</evidence>
<dbReference type="SUPFAM" id="SSF47203">
    <property type="entry name" value="Acyl-CoA dehydrogenase C-terminal domain-like"/>
    <property type="match status" value="1"/>
</dbReference>